<evidence type="ECO:0000313" key="7">
    <source>
        <dbReference type="EMBL" id="MEA9354568.1"/>
    </source>
</evidence>
<evidence type="ECO:0000256" key="6">
    <source>
        <dbReference type="SAM" id="Phobius"/>
    </source>
</evidence>
<dbReference type="Proteomes" id="UP001302274">
    <property type="component" value="Unassembled WGS sequence"/>
</dbReference>
<evidence type="ECO:0000256" key="3">
    <source>
        <dbReference type="ARBA" id="ARBA00022692"/>
    </source>
</evidence>
<evidence type="ECO:0000256" key="1">
    <source>
        <dbReference type="ARBA" id="ARBA00004651"/>
    </source>
</evidence>
<keyword evidence="8" id="KW-1185">Reference proteome</keyword>
<dbReference type="Pfam" id="PF03626">
    <property type="entry name" value="COX4_pro"/>
    <property type="match status" value="1"/>
</dbReference>
<feature type="transmembrane region" description="Helical" evidence="6">
    <location>
        <begin position="15"/>
        <end position="32"/>
    </location>
</feature>
<evidence type="ECO:0000313" key="8">
    <source>
        <dbReference type="Proteomes" id="UP001302274"/>
    </source>
</evidence>
<feature type="transmembrane region" description="Helical" evidence="6">
    <location>
        <begin position="44"/>
        <end position="64"/>
    </location>
</feature>
<protein>
    <submittedName>
        <fullName evidence="7">Cytochrome C oxidase subunit IV family protein</fullName>
    </submittedName>
</protein>
<gene>
    <name evidence="7" type="ORF">SHI21_00030</name>
</gene>
<keyword evidence="2" id="KW-1003">Cell membrane</keyword>
<comment type="caution">
    <text evidence="7">The sequence shown here is derived from an EMBL/GenBank/DDBJ whole genome shotgun (WGS) entry which is preliminary data.</text>
</comment>
<feature type="transmembrane region" description="Helical" evidence="6">
    <location>
        <begin position="70"/>
        <end position="90"/>
    </location>
</feature>
<comment type="subcellular location">
    <subcellularLocation>
        <location evidence="1">Cell membrane</location>
        <topology evidence="1">Multi-pass membrane protein</topology>
    </subcellularLocation>
</comment>
<reference evidence="7 8" key="1">
    <citation type="submission" date="2023-11" db="EMBL/GenBank/DDBJ databases">
        <title>A Novel Polar Bacteriovorax (B. antarcticus) Isolated from the Biocrust in Antarctica.</title>
        <authorList>
            <person name="Mun W."/>
            <person name="Choi S.Y."/>
            <person name="Mitchell R.J."/>
        </authorList>
    </citation>
    <scope>NUCLEOTIDE SEQUENCE [LARGE SCALE GENOMIC DNA]</scope>
    <source>
        <strain evidence="7 8">PP10</strain>
    </source>
</reference>
<organism evidence="7 8">
    <name type="scientific">Bacteriovorax antarcticus</name>
    <dbReference type="NCBI Taxonomy" id="3088717"/>
    <lineage>
        <taxon>Bacteria</taxon>
        <taxon>Pseudomonadati</taxon>
        <taxon>Bdellovibrionota</taxon>
        <taxon>Bacteriovoracia</taxon>
        <taxon>Bacteriovoracales</taxon>
        <taxon>Bacteriovoracaceae</taxon>
        <taxon>Bacteriovorax</taxon>
    </lineage>
</organism>
<evidence type="ECO:0000256" key="4">
    <source>
        <dbReference type="ARBA" id="ARBA00022989"/>
    </source>
</evidence>
<accession>A0ABU5VND3</accession>
<evidence type="ECO:0000256" key="5">
    <source>
        <dbReference type="ARBA" id="ARBA00023136"/>
    </source>
</evidence>
<evidence type="ECO:0000256" key="2">
    <source>
        <dbReference type="ARBA" id="ARBA00022475"/>
    </source>
</evidence>
<name>A0ABU5VND3_9BACT</name>
<keyword evidence="5 6" id="KW-0472">Membrane</keyword>
<sequence>MSDHKHEHKSHTKEYVIVFFVLTFLTLLELMIPGSKIESHHKMIGLIGLAMGKACIVAYFYMHLKEETRWMKLIACIPLSAALYAAGLILESMYR</sequence>
<dbReference type="EMBL" id="JAYGJQ010000001">
    <property type="protein sequence ID" value="MEA9354568.1"/>
    <property type="molecule type" value="Genomic_DNA"/>
</dbReference>
<dbReference type="RefSeq" id="WP_323573984.1">
    <property type="nucleotide sequence ID" value="NZ_JAYGJQ010000001.1"/>
</dbReference>
<dbReference type="InterPro" id="IPR005171">
    <property type="entry name" value="Cyt_c_oxidase_su4_prok"/>
</dbReference>
<keyword evidence="3 6" id="KW-0812">Transmembrane</keyword>
<keyword evidence="4 6" id="KW-1133">Transmembrane helix</keyword>
<proteinExistence type="predicted"/>